<feature type="chain" id="PRO_5016278790" evidence="5">
    <location>
        <begin position="24"/>
        <end position="282"/>
    </location>
</feature>
<dbReference type="Gene3D" id="2.115.10.20">
    <property type="entry name" value="Glycosyl hydrolase domain, family 43"/>
    <property type="match status" value="1"/>
</dbReference>
<dbReference type="SUPFAM" id="SSF75005">
    <property type="entry name" value="Arabinanase/levansucrase/invertase"/>
    <property type="match status" value="1"/>
</dbReference>
<comment type="similarity">
    <text evidence="1 4">Belongs to the glycosyl hydrolase 43 family.</text>
</comment>
<protein>
    <submittedName>
        <fullName evidence="6">Glycosyl hydrolase family 43</fullName>
    </submittedName>
</protein>
<accession>A0A327ZM43</accession>
<reference evidence="6 7" key="1">
    <citation type="submission" date="2018-06" db="EMBL/GenBank/DDBJ databases">
        <title>Genomic Encyclopedia of Type Strains, Phase III (KMG-III): the genomes of soil and plant-associated and newly described type strains.</title>
        <authorList>
            <person name="Whitman W."/>
        </authorList>
    </citation>
    <scope>NUCLEOTIDE SEQUENCE [LARGE SCALE GENOMIC DNA]</scope>
    <source>
        <strain evidence="6 7">CGMCC 4.7090</strain>
    </source>
</reference>
<evidence type="ECO:0000256" key="3">
    <source>
        <dbReference type="ARBA" id="ARBA00023295"/>
    </source>
</evidence>
<dbReference type="Proteomes" id="UP000249341">
    <property type="component" value="Unassembled WGS sequence"/>
</dbReference>
<dbReference type="AlphaFoldDB" id="A0A327ZM43"/>
<evidence type="ECO:0000313" key="7">
    <source>
        <dbReference type="Proteomes" id="UP000249341"/>
    </source>
</evidence>
<dbReference type="GO" id="GO:0005975">
    <property type="term" value="P:carbohydrate metabolic process"/>
    <property type="evidence" value="ECO:0007669"/>
    <property type="project" value="InterPro"/>
</dbReference>
<name>A0A327ZM43_9ACTN</name>
<dbReference type="InterPro" id="IPR023296">
    <property type="entry name" value="Glyco_hydro_beta-prop_sf"/>
</dbReference>
<dbReference type="GO" id="GO:0004553">
    <property type="term" value="F:hydrolase activity, hydrolyzing O-glycosyl compounds"/>
    <property type="evidence" value="ECO:0007669"/>
    <property type="project" value="InterPro"/>
</dbReference>
<dbReference type="InterPro" id="IPR006710">
    <property type="entry name" value="Glyco_hydro_43"/>
</dbReference>
<proteinExistence type="inferred from homology"/>
<dbReference type="Pfam" id="PF04616">
    <property type="entry name" value="Glyco_hydro_43"/>
    <property type="match status" value="1"/>
</dbReference>
<sequence>MRLLTAFLALVLGALIAPQPASAATTLIYATFKGDGAADQELWVYQSTNGGTSYSVLSDTNFRGPTGVLRDPSILKYNGRYYIAYTVQSWTTNSTYFNIATSTNLTSWTNVTSIPAGISGANYTWAPEFYVENGVVRVITSVASTACAWCFRPYVYTAQNTALTSWSGPSQMWGLGTNHIDTFVVKSGSTWHAFTKNETTKYIEHWTTTANLYEGWINRGNLWASGYEGPSLVKLDDGRWRIYVDKYTNGGVWTATSSDLNTWTGLSAVGCSGCRHGTATAK</sequence>
<evidence type="ECO:0000256" key="4">
    <source>
        <dbReference type="RuleBase" id="RU361187"/>
    </source>
</evidence>
<evidence type="ECO:0000256" key="5">
    <source>
        <dbReference type="SAM" id="SignalP"/>
    </source>
</evidence>
<organism evidence="6 7">
    <name type="scientific">Actinoplanes lutulentus</name>
    <dbReference type="NCBI Taxonomy" id="1287878"/>
    <lineage>
        <taxon>Bacteria</taxon>
        <taxon>Bacillati</taxon>
        <taxon>Actinomycetota</taxon>
        <taxon>Actinomycetes</taxon>
        <taxon>Micromonosporales</taxon>
        <taxon>Micromonosporaceae</taxon>
        <taxon>Actinoplanes</taxon>
    </lineage>
</organism>
<evidence type="ECO:0000256" key="2">
    <source>
        <dbReference type="ARBA" id="ARBA00022801"/>
    </source>
</evidence>
<keyword evidence="5" id="KW-0732">Signal</keyword>
<feature type="signal peptide" evidence="5">
    <location>
        <begin position="1"/>
        <end position="23"/>
    </location>
</feature>
<evidence type="ECO:0000313" key="6">
    <source>
        <dbReference type="EMBL" id="RAK43206.1"/>
    </source>
</evidence>
<dbReference type="RefSeq" id="WP_111646995.1">
    <property type="nucleotide sequence ID" value="NZ_JACHWI010000001.1"/>
</dbReference>
<comment type="caution">
    <text evidence="6">The sequence shown here is derived from an EMBL/GenBank/DDBJ whole genome shotgun (WGS) entry which is preliminary data.</text>
</comment>
<gene>
    <name evidence="6" type="ORF">B0I29_101336</name>
</gene>
<dbReference type="EMBL" id="QLMJ01000001">
    <property type="protein sequence ID" value="RAK43206.1"/>
    <property type="molecule type" value="Genomic_DNA"/>
</dbReference>
<keyword evidence="2 4" id="KW-0378">Hydrolase</keyword>
<keyword evidence="7" id="KW-1185">Reference proteome</keyword>
<evidence type="ECO:0000256" key="1">
    <source>
        <dbReference type="ARBA" id="ARBA00009865"/>
    </source>
</evidence>
<dbReference type="OrthoDB" id="5381276at2"/>
<keyword evidence="3 4" id="KW-0326">Glycosidase</keyword>